<dbReference type="AlphaFoldDB" id="A0A917KAH5"/>
<comment type="caution">
    <text evidence="2">The sequence shown here is derived from an EMBL/GenBank/DDBJ whole genome shotgun (WGS) entry which is preliminary data.</text>
</comment>
<organism evidence="2 3">
    <name type="scientific">Streptomyces brasiliensis</name>
    <dbReference type="NCBI Taxonomy" id="1954"/>
    <lineage>
        <taxon>Bacteria</taxon>
        <taxon>Bacillati</taxon>
        <taxon>Actinomycetota</taxon>
        <taxon>Actinomycetes</taxon>
        <taxon>Kitasatosporales</taxon>
        <taxon>Streptomycetaceae</taxon>
        <taxon>Streptomyces</taxon>
    </lineage>
</organism>
<feature type="region of interest" description="Disordered" evidence="1">
    <location>
        <begin position="36"/>
        <end position="82"/>
    </location>
</feature>
<evidence type="ECO:0000256" key="1">
    <source>
        <dbReference type="SAM" id="MobiDB-lite"/>
    </source>
</evidence>
<reference evidence="2" key="1">
    <citation type="journal article" date="2014" name="Int. J. Syst. Evol. Microbiol.">
        <title>Complete genome sequence of Corynebacterium casei LMG S-19264T (=DSM 44701T), isolated from a smear-ripened cheese.</title>
        <authorList>
            <consortium name="US DOE Joint Genome Institute (JGI-PGF)"/>
            <person name="Walter F."/>
            <person name="Albersmeier A."/>
            <person name="Kalinowski J."/>
            <person name="Ruckert C."/>
        </authorList>
    </citation>
    <scope>NUCLEOTIDE SEQUENCE</scope>
    <source>
        <strain evidence="2">JCM 3086</strain>
    </source>
</reference>
<evidence type="ECO:0000313" key="2">
    <source>
        <dbReference type="EMBL" id="GGJ04573.1"/>
    </source>
</evidence>
<sequence>MKSPPHLNATEWAEYQQRRSEVDDLMAQVADQEAQMEHDLIATHDEYELGFSQESQPGVAPAGRTPPPHRSPASSRGRNRGR</sequence>
<dbReference type="RefSeq" id="WP_189310336.1">
    <property type="nucleotide sequence ID" value="NZ_BMQA01000003.1"/>
</dbReference>
<name>A0A917KAH5_9ACTN</name>
<evidence type="ECO:0000313" key="3">
    <source>
        <dbReference type="Proteomes" id="UP000657574"/>
    </source>
</evidence>
<keyword evidence="3" id="KW-1185">Reference proteome</keyword>
<proteinExistence type="predicted"/>
<gene>
    <name evidence="2" type="ORF">GCM10010121_013710</name>
</gene>
<accession>A0A917KAH5</accession>
<protein>
    <submittedName>
        <fullName evidence="2">Uncharacterized protein</fullName>
    </submittedName>
</protein>
<dbReference type="Proteomes" id="UP000657574">
    <property type="component" value="Unassembled WGS sequence"/>
</dbReference>
<dbReference type="EMBL" id="BMQA01000003">
    <property type="protein sequence ID" value="GGJ04573.1"/>
    <property type="molecule type" value="Genomic_DNA"/>
</dbReference>
<feature type="compositionally biased region" description="Basic and acidic residues" evidence="1">
    <location>
        <begin position="36"/>
        <end position="47"/>
    </location>
</feature>
<reference evidence="2" key="2">
    <citation type="submission" date="2020-09" db="EMBL/GenBank/DDBJ databases">
        <authorList>
            <person name="Sun Q."/>
            <person name="Ohkuma M."/>
        </authorList>
    </citation>
    <scope>NUCLEOTIDE SEQUENCE</scope>
    <source>
        <strain evidence="2">JCM 3086</strain>
    </source>
</reference>